<accession>A0ABS1PAM0</accession>
<evidence type="ECO:0000313" key="2">
    <source>
        <dbReference type="EMBL" id="MBL1109418.1"/>
    </source>
</evidence>
<evidence type="ECO:0000313" key="3">
    <source>
        <dbReference type="Proteomes" id="UP000621386"/>
    </source>
</evidence>
<protein>
    <submittedName>
        <fullName evidence="2">Uncharacterized protein</fullName>
    </submittedName>
</protein>
<feature type="transmembrane region" description="Helical" evidence="1">
    <location>
        <begin position="48"/>
        <end position="71"/>
    </location>
</feature>
<dbReference type="Proteomes" id="UP000621386">
    <property type="component" value="Unassembled WGS sequence"/>
</dbReference>
<dbReference type="EMBL" id="JAERRH010000019">
    <property type="protein sequence ID" value="MBL1109418.1"/>
    <property type="molecule type" value="Genomic_DNA"/>
</dbReference>
<keyword evidence="1" id="KW-0812">Transmembrane</keyword>
<dbReference type="RefSeq" id="WP_201825514.1">
    <property type="nucleotide sequence ID" value="NZ_JAERRH010000019.1"/>
</dbReference>
<keyword evidence="1" id="KW-0472">Membrane</keyword>
<gene>
    <name evidence="2" type="ORF">JK361_33380</name>
</gene>
<sequence>MSQDRADADGVRPVQYTSITVSALGVRAQADGKNGFEAWRILHRRQPLIVWAAVAYVALLVVGVVGLLVIVQ</sequence>
<organism evidence="2 3">
    <name type="scientific">Streptomyces musisoli</name>
    <dbReference type="NCBI Taxonomy" id="2802280"/>
    <lineage>
        <taxon>Bacteria</taxon>
        <taxon>Bacillati</taxon>
        <taxon>Actinomycetota</taxon>
        <taxon>Actinomycetes</taxon>
        <taxon>Kitasatosporales</taxon>
        <taxon>Streptomycetaceae</taxon>
        <taxon>Streptomyces</taxon>
    </lineage>
</organism>
<keyword evidence="3" id="KW-1185">Reference proteome</keyword>
<evidence type="ECO:0000256" key="1">
    <source>
        <dbReference type="SAM" id="Phobius"/>
    </source>
</evidence>
<name>A0ABS1PAM0_9ACTN</name>
<keyword evidence="1" id="KW-1133">Transmembrane helix</keyword>
<reference evidence="2 3" key="1">
    <citation type="submission" date="2021-01" db="EMBL/GenBank/DDBJ databases">
        <title>WGS of actinomycetes isolated from Thailand.</title>
        <authorList>
            <person name="Thawai C."/>
        </authorList>
    </citation>
    <scope>NUCLEOTIDE SEQUENCE [LARGE SCALE GENOMIC DNA]</scope>
    <source>
        <strain evidence="2 3">CH5-8</strain>
    </source>
</reference>
<proteinExistence type="predicted"/>
<comment type="caution">
    <text evidence="2">The sequence shown here is derived from an EMBL/GenBank/DDBJ whole genome shotgun (WGS) entry which is preliminary data.</text>
</comment>